<evidence type="ECO:0000313" key="3">
    <source>
        <dbReference type="Proteomes" id="UP000317043"/>
    </source>
</evidence>
<comment type="caution">
    <text evidence="2">The sequence shown here is derived from an EMBL/GenBank/DDBJ whole genome shotgun (WGS) entry which is preliminary data.</text>
</comment>
<keyword evidence="1" id="KW-1133">Transmembrane helix</keyword>
<feature type="transmembrane region" description="Helical" evidence="1">
    <location>
        <begin position="131"/>
        <end position="159"/>
    </location>
</feature>
<accession>A0A543B4C0</accession>
<keyword evidence="3" id="KW-1185">Reference proteome</keyword>
<feature type="transmembrane region" description="Helical" evidence="1">
    <location>
        <begin position="21"/>
        <end position="44"/>
    </location>
</feature>
<proteinExistence type="predicted"/>
<dbReference type="AlphaFoldDB" id="A0A543B4C0"/>
<keyword evidence="1" id="KW-0812">Transmembrane</keyword>
<gene>
    <name evidence="2" type="ORF">FB566_5290</name>
</gene>
<dbReference type="Proteomes" id="UP000317043">
    <property type="component" value="Unassembled WGS sequence"/>
</dbReference>
<reference evidence="2 3" key="1">
    <citation type="submission" date="2019-06" db="EMBL/GenBank/DDBJ databases">
        <title>Sequencing the genomes of 1000 actinobacteria strains.</title>
        <authorList>
            <person name="Klenk H.-P."/>
        </authorList>
    </citation>
    <scope>NUCLEOTIDE SEQUENCE [LARGE SCALE GENOMIC DNA]</scope>
    <source>
        <strain evidence="2 3">DSM 45928</strain>
    </source>
</reference>
<evidence type="ECO:0000256" key="1">
    <source>
        <dbReference type="SAM" id="Phobius"/>
    </source>
</evidence>
<name>A0A543B4C0_9ACTN</name>
<sequence>MSYTVPSPRSDPGVITAIQSLLWIQFGLGIMLCWCDLLIVYVVASGSFHAGVPSSPGFGTGVLVFWFLLVAAMPQLVVIAVKLTIGGPDARKRALRVWALWVLATPLLLLAGFAVYAAVDADLYNMGALQAVAVMAVLHVPVPVAAIACLFTPAARAWFHRKPEPSMRE</sequence>
<keyword evidence="1" id="KW-0472">Membrane</keyword>
<feature type="transmembrane region" description="Helical" evidence="1">
    <location>
        <begin position="64"/>
        <end position="85"/>
    </location>
</feature>
<feature type="transmembrane region" description="Helical" evidence="1">
    <location>
        <begin position="97"/>
        <end position="119"/>
    </location>
</feature>
<protein>
    <submittedName>
        <fullName evidence="2">Uncharacterized protein</fullName>
    </submittedName>
</protein>
<dbReference type="InParanoid" id="A0A543B4C0"/>
<dbReference type="EMBL" id="VFOW01000001">
    <property type="protein sequence ID" value="TQL79679.1"/>
    <property type="molecule type" value="Genomic_DNA"/>
</dbReference>
<organism evidence="2 3">
    <name type="scientific">Stackebrandtia endophytica</name>
    <dbReference type="NCBI Taxonomy" id="1496996"/>
    <lineage>
        <taxon>Bacteria</taxon>
        <taxon>Bacillati</taxon>
        <taxon>Actinomycetota</taxon>
        <taxon>Actinomycetes</taxon>
        <taxon>Glycomycetales</taxon>
        <taxon>Glycomycetaceae</taxon>
        <taxon>Stackebrandtia</taxon>
    </lineage>
</organism>
<evidence type="ECO:0000313" key="2">
    <source>
        <dbReference type="EMBL" id="TQL79679.1"/>
    </source>
</evidence>
<dbReference type="RefSeq" id="WP_142045152.1">
    <property type="nucleotide sequence ID" value="NZ_JBHTGS010000002.1"/>
</dbReference>